<feature type="region of interest" description="Disordered" evidence="1">
    <location>
        <begin position="1"/>
        <end position="48"/>
    </location>
</feature>
<protein>
    <submittedName>
        <fullName evidence="2">Uncharacterized protein</fullName>
    </submittedName>
</protein>
<dbReference type="EMBL" id="JAAGMD010000678">
    <property type="protein sequence ID" value="NEA89136.1"/>
    <property type="molecule type" value="Genomic_DNA"/>
</dbReference>
<gene>
    <name evidence="2" type="ORF">G3I53_24590</name>
</gene>
<dbReference type="AlphaFoldDB" id="A0A6G3R0B0"/>
<proteinExistence type="predicted"/>
<name>A0A6G3R0B0_9ACTN</name>
<evidence type="ECO:0000256" key="1">
    <source>
        <dbReference type="SAM" id="MobiDB-lite"/>
    </source>
</evidence>
<evidence type="ECO:0000313" key="2">
    <source>
        <dbReference type="EMBL" id="NEA89136.1"/>
    </source>
</evidence>
<reference evidence="2" key="1">
    <citation type="submission" date="2020-01" db="EMBL/GenBank/DDBJ databases">
        <title>Insect and environment-associated Actinomycetes.</title>
        <authorList>
            <person name="Currrie C."/>
            <person name="Chevrette M."/>
            <person name="Carlson C."/>
            <person name="Stubbendieck R."/>
            <person name="Wendt-Pienkowski E."/>
        </authorList>
    </citation>
    <scope>NUCLEOTIDE SEQUENCE</scope>
    <source>
        <strain evidence="2">SID14436</strain>
    </source>
</reference>
<comment type="caution">
    <text evidence="2">The sequence shown here is derived from an EMBL/GenBank/DDBJ whole genome shotgun (WGS) entry which is preliminary data.</text>
</comment>
<sequence>MTAQDEQAPAERTRPQPAEEGTGGPDGTAPDGADRAAGDWRVFHATGR</sequence>
<accession>A0A6G3R0B0</accession>
<feature type="compositionally biased region" description="Basic and acidic residues" evidence="1">
    <location>
        <begin position="32"/>
        <end position="42"/>
    </location>
</feature>
<organism evidence="2">
    <name type="scientific">Streptomyces sp. SID14436</name>
    <dbReference type="NCBI Taxonomy" id="2706070"/>
    <lineage>
        <taxon>Bacteria</taxon>
        <taxon>Bacillati</taxon>
        <taxon>Actinomycetota</taxon>
        <taxon>Actinomycetes</taxon>
        <taxon>Kitasatosporales</taxon>
        <taxon>Streptomycetaceae</taxon>
        <taxon>Streptomyces</taxon>
    </lineage>
</organism>
<feature type="non-terminal residue" evidence="2">
    <location>
        <position position="48"/>
    </location>
</feature>